<dbReference type="PROSITE" id="PS50949">
    <property type="entry name" value="HTH_GNTR"/>
    <property type="match status" value="1"/>
</dbReference>
<dbReference type="SMART" id="SM00345">
    <property type="entry name" value="HTH_GNTR"/>
    <property type="match status" value="1"/>
</dbReference>
<dbReference type="RefSeq" id="WP_183982752.1">
    <property type="nucleotide sequence ID" value="NZ_JACIEV010000002.1"/>
</dbReference>
<dbReference type="SUPFAM" id="SSF46785">
    <property type="entry name" value="Winged helix' DNA-binding domain"/>
    <property type="match status" value="1"/>
</dbReference>
<keyword evidence="1" id="KW-0805">Transcription regulation</keyword>
<dbReference type="Pfam" id="PF00392">
    <property type="entry name" value="GntR"/>
    <property type="match status" value="1"/>
</dbReference>
<reference evidence="5 6" key="1">
    <citation type="submission" date="2020-08" db="EMBL/GenBank/DDBJ databases">
        <title>Genomic Encyclopedia of Type Strains, Phase IV (KMG-IV): sequencing the most valuable type-strain genomes for metagenomic binning, comparative biology and taxonomic classification.</title>
        <authorList>
            <person name="Goeker M."/>
        </authorList>
    </citation>
    <scope>NUCLEOTIDE SEQUENCE [LARGE SCALE GENOMIC DNA]</scope>
    <source>
        <strain evidence="5 6">YC6723</strain>
    </source>
</reference>
<keyword evidence="5" id="KW-0670">Pyruvate</keyword>
<dbReference type="CDD" id="cd07377">
    <property type="entry name" value="WHTH_GntR"/>
    <property type="match status" value="1"/>
</dbReference>
<dbReference type="PRINTS" id="PR00035">
    <property type="entry name" value="HTHGNTR"/>
</dbReference>
<dbReference type="InterPro" id="IPR011711">
    <property type="entry name" value="GntR_C"/>
</dbReference>
<dbReference type="InterPro" id="IPR036390">
    <property type="entry name" value="WH_DNA-bd_sf"/>
</dbReference>
<dbReference type="InterPro" id="IPR008920">
    <property type="entry name" value="TF_FadR/GntR_C"/>
</dbReference>
<accession>A0A840F930</accession>
<sequence length="250" mass="27602">MRARTEKLYQKVVNAITAAIEQGRYKTGSRLPGERELAEEFAVSRPTIREAMIALEIRGLVEARHGSGLYVTVPPRRTAEPAELDIGAFELLEARILFEGETAALAATAIDDAGLAALDRVLAEMAGCDPGGAEAMAADRQFHLLIAEATGNTAIGMIVETLWNLRDHSRLSAHMFAEARREGVNPRVEEHRLIVDALRSRDSATARAAMRSHLKRVVDDLLEATEVEAMRRTRSELEERRGVLNRRLDA</sequence>
<dbReference type="PANTHER" id="PTHR43537">
    <property type="entry name" value="TRANSCRIPTIONAL REGULATOR, GNTR FAMILY"/>
    <property type="match status" value="1"/>
</dbReference>
<organism evidence="5 6">
    <name type="scientific">Sphingomonas jinjuensis</name>
    <dbReference type="NCBI Taxonomy" id="535907"/>
    <lineage>
        <taxon>Bacteria</taxon>
        <taxon>Pseudomonadati</taxon>
        <taxon>Pseudomonadota</taxon>
        <taxon>Alphaproteobacteria</taxon>
        <taxon>Sphingomonadales</taxon>
        <taxon>Sphingomonadaceae</taxon>
        <taxon>Sphingomonas</taxon>
    </lineage>
</organism>
<protein>
    <submittedName>
        <fullName evidence="5">GntR family transcriptional repressor for pyruvate dehydrogenase complex</fullName>
    </submittedName>
</protein>
<dbReference type="GO" id="GO:0003700">
    <property type="term" value="F:DNA-binding transcription factor activity"/>
    <property type="evidence" value="ECO:0007669"/>
    <property type="project" value="InterPro"/>
</dbReference>
<dbReference type="SMART" id="SM00895">
    <property type="entry name" value="FCD"/>
    <property type="match status" value="1"/>
</dbReference>
<dbReference type="SUPFAM" id="SSF48008">
    <property type="entry name" value="GntR ligand-binding domain-like"/>
    <property type="match status" value="1"/>
</dbReference>
<feature type="domain" description="HTH gntR-type" evidence="4">
    <location>
        <begin position="6"/>
        <end position="74"/>
    </location>
</feature>
<keyword evidence="6" id="KW-1185">Reference proteome</keyword>
<evidence type="ECO:0000256" key="1">
    <source>
        <dbReference type="ARBA" id="ARBA00023015"/>
    </source>
</evidence>
<evidence type="ECO:0000256" key="3">
    <source>
        <dbReference type="ARBA" id="ARBA00023163"/>
    </source>
</evidence>
<name>A0A840F930_9SPHN</name>
<comment type="caution">
    <text evidence="5">The sequence shown here is derived from an EMBL/GenBank/DDBJ whole genome shotgun (WGS) entry which is preliminary data.</text>
</comment>
<evidence type="ECO:0000259" key="4">
    <source>
        <dbReference type="PROSITE" id="PS50949"/>
    </source>
</evidence>
<dbReference type="Gene3D" id="1.20.120.530">
    <property type="entry name" value="GntR ligand-binding domain-like"/>
    <property type="match status" value="1"/>
</dbReference>
<dbReference type="InterPro" id="IPR036388">
    <property type="entry name" value="WH-like_DNA-bd_sf"/>
</dbReference>
<dbReference type="GO" id="GO:0003677">
    <property type="term" value="F:DNA binding"/>
    <property type="evidence" value="ECO:0007669"/>
    <property type="project" value="UniProtKB-KW"/>
</dbReference>
<evidence type="ECO:0000313" key="5">
    <source>
        <dbReference type="EMBL" id="MBB4153081.1"/>
    </source>
</evidence>
<proteinExistence type="predicted"/>
<evidence type="ECO:0000313" key="6">
    <source>
        <dbReference type="Proteomes" id="UP000529795"/>
    </source>
</evidence>
<dbReference type="InterPro" id="IPR000524">
    <property type="entry name" value="Tscrpt_reg_HTH_GntR"/>
</dbReference>
<dbReference type="Proteomes" id="UP000529795">
    <property type="component" value="Unassembled WGS sequence"/>
</dbReference>
<keyword evidence="3" id="KW-0804">Transcription</keyword>
<keyword evidence="2" id="KW-0238">DNA-binding</keyword>
<dbReference type="AlphaFoldDB" id="A0A840F930"/>
<dbReference type="PANTHER" id="PTHR43537:SF5">
    <property type="entry name" value="UXU OPERON TRANSCRIPTIONAL REGULATOR"/>
    <property type="match status" value="1"/>
</dbReference>
<dbReference type="Pfam" id="PF07729">
    <property type="entry name" value="FCD"/>
    <property type="match status" value="1"/>
</dbReference>
<gene>
    <name evidence="5" type="ORF">GGQ80_000969</name>
</gene>
<evidence type="ECO:0000256" key="2">
    <source>
        <dbReference type="ARBA" id="ARBA00023125"/>
    </source>
</evidence>
<dbReference type="Gene3D" id="1.10.10.10">
    <property type="entry name" value="Winged helix-like DNA-binding domain superfamily/Winged helix DNA-binding domain"/>
    <property type="match status" value="1"/>
</dbReference>
<dbReference type="EMBL" id="JACIEV010000002">
    <property type="protein sequence ID" value="MBB4153081.1"/>
    <property type="molecule type" value="Genomic_DNA"/>
</dbReference>